<dbReference type="Gene3D" id="3.40.50.10140">
    <property type="entry name" value="Toll/interleukin-1 receptor homology (TIR) domain"/>
    <property type="match status" value="1"/>
</dbReference>
<dbReference type="GO" id="GO:0005886">
    <property type="term" value="C:plasma membrane"/>
    <property type="evidence" value="ECO:0007669"/>
    <property type="project" value="TreeGrafter"/>
</dbReference>
<evidence type="ECO:0000256" key="4">
    <source>
        <dbReference type="ARBA" id="ARBA00022614"/>
    </source>
</evidence>
<evidence type="ECO:0000313" key="16">
    <source>
        <dbReference type="EMBL" id="KAF4077665.1"/>
    </source>
</evidence>
<gene>
    <name evidence="16" type="ORF">AMELA_G00210640</name>
</gene>
<dbReference type="SUPFAM" id="SSF52058">
    <property type="entry name" value="L domain-like"/>
    <property type="match status" value="2"/>
</dbReference>
<dbReference type="SUPFAM" id="SSF52200">
    <property type="entry name" value="Toll/Interleukin receptor TIR domain"/>
    <property type="match status" value="1"/>
</dbReference>
<dbReference type="PROSITE" id="PS51450">
    <property type="entry name" value="LRR"/>
    <property type="match status" value="4"/>
</dbReference>
<evidence type="ECO:0000259" key="15">
    <source>
        <dbReference type="PROSITE" id="PS50104"/>
    </source>
</evidence>
<evidence type="ECO:0000256" key="2">
    <source>
        <dbReference type="ARBA" id="ARBA00009634"/>
    </source>
</evidence>
<dbReference type="InterPro" id="IPR000157">
    <property type="entry name" value="TIR_dom"/>
</dbReference>
<keyword evidence="4" id="KW-0433">Leucine-rich repeat</keyword>
<proteinExistence type="inferred from homology"/>
<sequence>MTGNPEKLCSKATSSLAVLCICIISFQVNAFSLTNCTVSGALNNTQELKVLCYKMGFYTVPSPIPSNVRYLDMSFNFISNIRVGEFDDLWYLRYLNLSDSNISWIQEGTGKHFQNLINLNLANNNLKRVSRGLLRDLVNLQVLRLDGNNIELIDRLAFSTLQNLKVLNLTNNNLQQIANIKPVLSSRGLEELFIGSNNFEVFNSYDMSSTSLSLKKIDFSYNPLTKFQITENIFPNLDYLDISQCGQNRTMLWNITDKAFLNSVKVLNLTAVRIPEENIGAVLHEVSWASLFKLKLNELKLMNKETVLQYACLPGIRVLRMQRNKISKLTGYMLDPCSNLTELDFGDNEISYISPPVFKELTQLRVLHLQINRLTNVKNLFRNLPLLEFLDLSRNRINMLTCLDFANLTQLNLLYLYSNKISKLPSCAFKDLNNLEILKLGTNKLLTIDAAFENYLPSLKVLQVACNKLSTLTKNSFKGLSNLRTLDIADNQIFEIEPHAFSGLLNLTELLLSSNRITDKAIRDPEVFSGMPKLIMLEIYSNLIFYVDDTLQMPPFLHLGSLEILSIHSQRHGIGKIPSNLLQGLTSLKMLYGGSMNLNYLHPDTFNSTPKLWFVDLSKNSFADDESIPADVFHPIPKLSKLIISRAQIHSLNFVLNANLSRLSTLKASENMLDIINQTQIRSLPHLRFLDLTKNTFTCDCNNAFFIDWALKSNYTQVIYLSRYTCSYPLSLRGKSILDLKTEWCNVNIDFIMFVVSSVIVTLTLLVSFIYQFFHWQVLYAYYLFVAFLYDSKKKQTHQQHGFKYDAFISYNARDEPWVVEKLLPNLEGEQGWKLCLHHRDFEPGRSIIDNIMDGIYSSRKTICVITYNYLRSTWCSKEIQMANFRLFDEQKDVLILVFLEDIPTHQLSPYHRIRKLVKKKTYLKWPKNGEDTRVFWQKLRIALETKEGPEEEKPLLSGQGQCDY</sequence>
<keyword evidence="3" id="KW-0399">Innate immunity</keyword>
<dbReference type="Proteomes" id="UP000593565">
    <property type="component" value="Unassembled WGS sequence"/>
</dbReference>
<feature type="domain" description="TIR" evidence="15">
    <location>
        <begin position="803"/>
        <end position="944"/>
    </location>
</feature>
<dbReference type="SMART" id="SM00365">
    <property type="entry name" value="LRR_SD22"/>
    <property type="match status" value="9"/>
</dbReference>
<dbReference type="Pfam" id="PF13855">
    <property type="entry name" value="LRR_8"/>
    <property type="match status" value="3"/>
</dbReference>
<dbReference type="SMART" id="SM00369">
    <property type="entry name" value="LRR_TYP"/>
    <property type="match status" value="16"/>
</dbReference>
<dbReference type="InterPro" id="IPR035897">
    <property type="entry name" value="Toll_tir_struct_dom_sf"/>
</dbReference>
<comment type="subcellular location">
    <subcellularLocation>
        <location evidence="1">Membrane</location>
        <topology evidence="1">Single-pass type I membrane protein</topology>
    </subcellularLocation>
</comment>
<dbReference type="PANTHER" id="PTHR24365">
    <property type="entry name" value="TOLL-LIKE RECEPTOR"/>
    <property type="match status" value="1"/>
</dbReference>
<keyword evidence="9 14" id="KW-1133">Transmembrane helix</keyword>
<evidence type="ECO:0000256" key="7">
    <source>
        <dbReference type="ARBA" id="ARBA00022737"/>
    </source>
</evidence>
<comment type="caution">
    <text evidence="16">The sequence shown here is derived from an EMBL/GenBank/DDBJ whole genome shotgun (WGS) entry which is preliminary data.</text>
</comment>
<keyword evidence="12" id="KW-0325">Glycoprotein</keyword>
<evidence type="ECO:0000313" key="17">
    <source>
        <dbReference type="Proteomes" id="UP000593565"/>
    </source>
</evidence>
<dbReference type="EMBL" id="JAAGNN010000018">
    <property type="protein sequence ID" value="KAF4077665.1"/>
    <property type="molecule type" value="Genomic_DNA"/>
</dbReference>
<keyword evidence="10 14" id="KW-0472">Membrane</keyword>
<keyword evidence="17" id="KW-1185">Reference proteome</keyword>
<dbReference type="InterPro" id="IPR003591">
    <property type="entry name" value="Leu-rich_rpt_typical-subtyp"/>
</dbReference>
<keyword evidence="11" id="KW-0675">Receptor</keyword>
<dbReference type="Pfam" id="PF01582">
    <property type="entry name" value="TIR"/>
    <property type="match status" value="1"/>
</dbReference>
<feature type="transmembrane region" description="Helical" evidence="14">
    <location>
        <begin position="751"/>
        <end position="774"/>
    </location>
</feature>
<keyword evidence="13" id="KW-0395">Inflammatory response</keyword>
<evidence type="ECO:0000256" key="14">
    <source>
        <dbReference type="SAM" id="Phobius"/>
    </source>
</evidence>
<dbReference type="GO" id="GO:0038023">
    <property type="term" value="F:signaling receptor activity"/>
    <property type="evidence" value="ECO:0007669"/>
    <property type="project" value="TreeGrafter"/>
</dbReference>
<keyword evidence="6" id="KW-0732">Signal</keyword>
<evidence type="ECO:0000256" key="12">
    <source>
        <dbReference type="ARBA" id="ARBA00023180"/>
    </source>
</evidence>
<evidence type="ECO:0000256" key="10">
    <source>
        <dbReference type="ARBA" id="ARBA00023136"/>
    </source>
</evidence>
<dbReference type="FunFam" id="3.40.50.10140:FF:000001">
    <property type="entry name" value="Toll-like receptor 2"/>
    <property type="match status" value="1"/>
</dbReference>
<evidence type="ECO:0000256" key="6">
    <source>
        <dbReference type="ARBA" id="ARBA00022729"/>
    </source>
</evidence>
<accession>A0A7J6A478</accession>
<reference evidence="16 17" key="1">
    <citation type="submission" date="2020-02" db="EMBL/GenBank/DDBJ databases">
        <title>A chromosome-scale genome assembly of the black bullhead catfish (Ameiurus melas).</title>
        <authorList>
            <person name="Wen M."/>
            <person name="Zham M."/>
            <person name="Cabau C."/>
            <person name="Klopp C."/>
            <person name="Donnadieu C."/>
            <person name="Roques C."/>
            <person name="Bouchez O."/>
            <person name="Lampietro C."/>
            <person name="Jouanno E."/>
            <person name="Herpin A."/>
            <person name="Louis A."/>
            <person name="Berthelot C."/>
            <person name="Parey E."/>
            <person name="Roest-Crollius H."/>
            <person name="Braasch I."/>
            <person name="Postlethwait J."/>
            <person name="Robinson-Rechavi M."/>
            <person name="Echchiki A."/>
            <person name="Begum T."/>
            <person name="Montfort J."/>
            <person name="Schartl M."/>
            <person name="Bobe J."/>
            <person name="Guiguen Y."/>
        </authorList>
    </citation>
    <scope>NUCLEOTIDE SEQUENCE [LARGE SCALE GENOMIC DNA]</scope>
    <source>
        <strain evidence="16">M_S1</strain>
        <tissue evidence="16">Blood</tissue>
    </source>
</reference>
<keyword evidence="8" id="KW-0391">Immunity</keyword>
<evidence type="ECO:0000256" key="3">
    <source>
        <dbReference type="ARBA" id="ARBA00022588"/>
    </source>
</evidence>
<evidence type="ECO:0000256" key="1">
    <source>
        <dbReference type="ARBA" id="ARBA00004479"/>
    </source>
</evidence>
<dbReference type="GO" id="GO:0007165">
    <property type="term" value="P:signal transduction"/>
    <property type="evidence" value="ECO:0007669"/>
    <property type="project" value="InterPro"/>
</dbReference>
<keyword evidence="5 14" id="KW-0812">Transmembrane</keyword>
<organism evidence="16 17">
    <name type="scientific">Ameiurus melas</name>
    <name type="common">Black bullhead</name>
    <name type="synonym">Silurus melas</name>
    <dbReference type="NCBI Taxonomy" id="219545"/>
    <lineage>
        <taxon>Eukaryota</taxon>
        <taxon>Metazoa</taxon>
        <taxon>Chordata</taxon>
        <taxon>Craniata</taxon>
        <taxon>Vertebrata</taxon>
        <taxon>Euteleostomi</taxon>
        <taxon>Actinopterygii</taxon>
        <taxon>Neopterygii</taxon>
        <taxon>Teleostei</taxon>
        <taxon>Ostariophysi</taxon>
        <taxon>Siluriformes</taxon>
        <taxon>Ictaluridae</taxon>
        <taxon>Ameiurus</taxon>
    </lineage>
</organism>
<evidence type="ECO:0000256" key="13">
    <source>
        <dbReference type="ARBA" id="ARBA00023198"/>
    </source>
</evidence>
<dbReference type="SMART" id="SM00255">
    <property type="entry name" value="TIR"/>
    <property type="match status" value="1"/>
</dbReference>
<dbReference type="PROSITE" id="PS50104">
    <property type="entry name" value="TIR"/>
    <property type="match status" value="1"/>
</dbReference>
<dbReference type="AlphaFoldDB" id="A0A7J6A478"/>
<evidence type="ECO:0000256" key="11">
    <source>
        <dbReference type="ARBA" id="ARBA00023170"/>
    </source>
</evidence>
<comment type="similarity">
    <text evidence="2">Belongs to the Toll-like receptor family.</text>
</comment>
<dbReference type="GO" id="GO:0045087">
    <property type="term" value="P:innate immune response"/>
    <property type="evidence" value="ECO:0007669"/>
    <property type="project" value="UniProtKB-KW"/>
</dbReference>
<evidence type="ECO:0000256" key="5">
    <source>
        <dbReference type="ARBA" id="ARBA00022692"/>
    </source>
</evidence>
<name>A0A7J6A478_AMEME</name>
<dbReference type="GO" id="GO:0006954">
    <property type="term" value="P:inflammatory response"/>
    <property type="evidence" value="ECO:0007669"/>
    <property type="project" value="UniProtKB-KW"/>
</dbReference>
<dbReference type="PANTHER" id="PTHR24365:SF522">
    <property type="entry name" value="LOW QUALITY PROTEIN: TOLL-LIKE RECEPTOR 13-RELATED"/>
    <property type="match status" value="1"/>
</dbReference>
<dbReference type="InterPro" id="IPR001611">
    <property type="entry name" value="Leu-rich_rpt"/>
</dbReference>
<evidence type="ECO:0000256" key="9">
    <source>
        <dbReference type="ARBA" id="ARBA00022989"/>
    </source>
</evidence>
<dbReference type="InterPro" id="IPR032675">
    <property type="entry name" value="LRR_dom_sf"/>
</dbReference>
<dbReference type="Gene3D" id="3.80.10.10">
    <property type="entry name" value="Ribonuclease Inhibitor"/>
    <property type="match status" value="5"/>
</dbReference>
<protein>
    <recommendedName>
        <fullName evidence="15">TIR domain-containing protein</fullName>
    </recommendedName>
</protein>
<evidence type="ECO:0000256" key="8">
    <source>
        <dbReference type="ARBA" id="ARBA00022859"/>
    </source>
</evidence>
<keyword evidence="7" id="KW-0677">Repeat</keyword>